<evidence type="ECO:0000313" key="3">
    <source>
        <dbReference type="EMBL" id="ORE05108.1"/>
    </source>
</evidence>
<feature type="transmembrane region" description="Helical" evidence="2">
    <location>
        <begin position="6"/>
        <end position="29"/>
    </location>
</feature>
<evidence type="ECO:0000256" key="1">
    <source>
        <dbReference type="SAM" id="MobiDB-lite"/>
    </source>
</evidence>
<feature type="compositionally biased region" description="Polar residues" evidence="1">
    <location>
        <begin position="137"/>
        <end position="149"/>
    </location>
</feature>
<feature type="compositionally biased region" description="Low complexity" evidence="1">
    <location>
        <begin position="124"/>
        <end position="136"/>
    </location>
</feature>
<organism evidence="3">
    <name type="scientific">Rhizopus microsporus var. microsporus</name>
    <dbReference type="NCBI Taxonomy" id="86635"/>
    <lineage>
        <taxon>Eukaryota</taxon>
        <taxon>Fungi</taxon>
        <taxon>Fungi incertae sedis</taxon>
        <taxon>Mucoromycota</taxon>
        <taxon>Mucoromycotina</taxon>
        <taxon>Mucoromycetes</taxon>
        <taxon>Mucorales</taxon>
        <taxon>Mucorineae</taxon>
        <taxon>Rhizopodaceae</taxon>
        <taxon>Rhizopus</taxon>
    </lineage>
</organism>
<dbReference type="AlphaFoldDB" id="A0A1X0QZH7"/>
<protein>
    <submittedName>
        <fullName evidence="3">Uncharacterized protein</fullName>
    </submittedName>
</protein>
<dbReference type="EMBL" id="KV921953">
    <property type="protein sequence ID" value="ORE05108.1"/>
    <property type="molecule type" value="Genomic_DNA"/>
</dbReference>
<gene>
    <name evidence="3" type="ORF">BCV72DRAFT_336817</name>
</gene>
<proteinExistence type="predicted"/>
<sequence>MHKCTFYIYQYSFFLSILLLLAMGIFKFYKKDNKERQKVATSVKEISNKEKIFDDTPIYVPFALDNSIPGTTQGSLMDEIFKELPLSAYSKTDSNNDVPKAPVVKSIRHSLTLGLRKNRAASFNSSSNSIDLSNCNKSTETNSTLTGPENYSRKNSVFTDSSVSSASTFSNPSSADERASLNNVPIPMSPTSYMEDHFDLQLQTQGIIKPSVARGPTTQIRSALSQSSTESTLARMRERHRQERQKQRYWLPSYSIPVDRTAYFSPAVSQLMITQRAAIGHMQLYSIPQPIQPYLDPTIQSFSTQVPCTMTHTFTPDAPHSPYYPYPTSVTSSFTPSSSTSTPFSQLKGKPGSHYYHHHTKERELPSPSLYHPKYRTPSKTQQTDPAYSYNVASGVTESSIHSQYANHNDIKYVVTHSTNNCCKGTAKSIEYCRKSTCKKKKRIDSCLGKLHTCHNISLESQINQRYREELDLMQKIHKRNCYSVPSCLHLLDKKQDVFEENDAAAIKVIQEHMNSEEKTMRLLKAYCENNRASIVITCCCHQSNGSSNRTRNGRQCHKASRIHSNVCDQRFR</sequence>
<keyword evidence="2" id="KW-0472">Membrane</keyword>
<accession>A0A1X0QZH7</accession>
<feature type="region of interest" description="Disordered" evidence="1">
    <location>
        <begin position="335"/>
        <end position="371"/>
    </location>
</feature>
<keyword evidence="2" id="KW-0812">Transmembrane</keyword>
<dbReference type="VEuPathDB" id="FungiDB:BCV72DRAFT_336817"/>
<feature type="region of interest" description="Disordered" evidence="1">
    <location>
        <begin position="124"/>
        <end position="182"/>
    </location>
</feature>
<dbReference type="Proteomes" id="UP000242414">
    <property type="component" value="Unassembled WGS sequence"/>
</dbReference>
<reference evidence="3" key="1">
    <citation type="journal article" date="2016" name="Proc. Natl. Acad. Sci. U.S.A.">
        <title>Lipid metabolic changes in an early divergent fungus govern the establishment of a mutualistic symbiosis with endobacteria.</title>
        <authorList>
            <person name="Lastovetsky O.A."/>
            <person name="Gaspar M.L."/>
            <person name="Mondo S.J."/>
            <person name="LaButti K.M."/>
            <person name="Sandor L."/>
            <person name="Grigoriev I.V."/>
            <person name="Henry S.A."/>
            <person name="Pawlowska T.E."/>
        </authorList>
    </citation>
    <scope>NUCLEOTIDE SEQUENCE [LARGE SCALE GENOMIC DNA]</scope>
    <source>
        <strain evidence="3">ATCC 52814</strain>
    </source>
</reference>
<evidence type="ECO:0000256" key="2">
    <source>
        <dbReference type="SAM" id="Phobius"/>
    </source>
</evidence>
<keyword evidence="2" id="KW-1133">Transmembrane helix</keyword>
<feature type="compositionally biased region" description="Low complexity" evidence="1">
    <location>
        <begin position="335"/>
        <end position="345"/>
    </location>
</feature>
<feature type="compositionally biased region" description="Low complexity" evidence="1">
    <location>
        <begin position="155"/>
        <end position="174"/>
    </location>
</feature>
<dbReference type="OrthoDB" id="10300322at2759"/>
<name>A0A1X0QZH7_RHIZD</name>